<evidence type="ECO:0000256" key="1">
    <source>
        <dbReference type="ARBA" id="ARBA00004123"/>
    </source>
</evidence>
<reference evidence="7" key="1">
    <citation type="submission" date="2022-12" db="EMBL/GenBank/DDBJ databases">
        <title>Genome assemblies of Blomia tropicalis.</title>
        <authorList>
            <person name="Cui Y."/>
        </authorList>
    </citation>
    <scope>NUCLEOTIDE SEQUENCE</scope>
    <source>
        <tissue evidence="7">Adult mites</tissue>
    </source>
</reference>
<accession>A0A9Q0MG01</accession>
<dbReference type="PROSITE" id="PS50888">
    <property type="entry name" value="BHLH"/>
    <property type="match status" value="1"/>
</dbReference>
<keyword evidence="2" id="KW-0805">Transcription regulation</keyword>
<evidence type="ECO:0000256" key="2">
    <source>
        <dbReference type="ARBA" id="ARBA00023015"/>
    </source>
</evidence>
<keyword evidence="4" id="KW-0539">Nucleus</keyword>
<dbReference type="GO" id="GO:0000981">
    <property type="term" value="F:DNA-binding transcription factor activity, RNA polymerase II-specific"/>
    <property type="evidence" value="ECO:0007669"/>
    <property type="project" value="TreeGrafter"/>
</dbReference>
<dbReference type="PANTHER" id="PTHR46117:SF3">
    <property type="entry name" value="FI24210P1"/>
    <property type="match status" value="1"/>
</dbReference>
<organism evidence="7 8">
    <name type="scientific">Blomia tropicalis</name>
    <name type="common">Mite</name>
    <dbReference type="NCBI Taxonomy" id="40697"/>
    <lineage>
        <taxon>Eukaryota</taxon>
        <taxon>Metazoa</taxon>
        <taxon>Ecdysozoa</taxon>
        <taxon>Arthropoda</taxon>
        <taxon>Chelicerata</taxon>
        <taxon>Arachnida</taxon>
        <taxon>Acari</taxon>
        <taxon>Acariformes</taxon>
        <taxon>Sarcoptiformes</taxon>
        <taxon>Astigmata</taxon>
        <taxon>Glycyphagoidea</taxon>
        <taxon>Echimyopodidae</taxon>
        <taxon>Blomia</taxon>
    </lineage>
</organism>
<name>A0A9Q0MG01_BLOTA</name>
<dbReference type="Gene3D" id="4.10.280.10">
    <property type="entry name" value="Helix-loop-helix DNA-binding domain"/>
    <property type="match status" value="1"/>
</dbReference>
<comment type="caution">
    <text evidence="7">The sequence shown here is derived from an EMBL/GenBank/DDBJ whole genome shotgun (WGS) entry which is preliminary data.</text>
</comment>
<dbReference type="PANTHER" id="PTHR46117">
    <property type="entry name" value="FI24210P1"/>
    <property type="match status" value="1"/>
</dbReference>
<evidence type="ECO:0000256" key="3">
    <source>
        <dbReference type="ARBA" id="ARBA00023163"/>
    </source>
</evidence>
<dbReference type="Proteomes" id="UP001142055">
    <property type="component" value="Chromosome 1"/>
</dbReference>
<dbReference type="SUPFAM" id="SSF47459">
    <property type="entry name" value="HLH, helix-loop-helix DNA-binding domain"/>
    <property type="match status" value="1"/>
</dbReference>
<dbReference type="InterPro" id="IPR011598">
    <property type="entry name" value="bHLH_dom"/>
</dbReference>
<evidence type="ECO:0000256" key="5">
    <source>
        <dbReference type="SAM" id="Coils"/>
    </source>
</evidence>
<dbReference type="InterPro" id="IPR051732">
    <property type="entry name" value="USF"/>
</dbReference>
<dbReference type="EMBL" id="JAPWDV010000001">
    <property type="protein sequence ID" value="KAJ6223827.1"/>
    <property type="molecule type" value="Genomic_DNA"/>
</dbReference>
<evidence type="ECO:0000256" key="4">
    <source>
        <dbReference type="ARBA" id="ARBA00023242"/>
    </source>
</evidence>
<dbReference type="GO" id="GO:0005634">
    <property type="term" value="C:nucleus"/>
    <property type="evidence" value="ECO:0007669"/>
    <property type="project" value="UniProtKB-SubCell"/>
</dbReference>
<dbReference type="GO" id="GO:0000978">
    <property type="term" value="F:RNA polymerase II cis-regulatory region sequence-specific DNA binding"/>
    <property type="evidence" value="ECO:0007669"/>
    <property type="project" value="TreeGrafter"/>
</dbReference>
<dbReference type="Pfam" id="PF00010">
    <property type="entry name" value="HLH"/>
    <property type="match status" value="1"/>
</dbReference>
<protein>
    <recommendedName>
        <fullName evidence="6">BHLH domain-containing protein</fullName>
    </recommendedName>
</protein>
<dbReference type="InterPro" id="IPR036638">
    <property type="entry name" value="HLH_DNA-bd_sf"/>
</dbReference>
<dbReference type="GO" id="GO:0046983">
    <property type="term" value="F:protein dimerization activity"/>
    <property type="evidence" value="ECO:0007669"/>
    <property type="project" value="InterPro"/>
</dbReference>
<keyword evidence="3" id="KW-0804">Transcription</keyword>
<feature type="coiled-coil region" evidence="5">
    <location>
        <begin position="90"/>
        <end position="134"/>
    </location>
</feature>
<evidence type="ECO:0000313" key="8">
    <source>
        <dbReference type="Proteomes" id="UP001142055"/>
    </source>
</evidence>
<dbReference type="CDD" id="cd11396">
    <property type="entry name" value="bHLHzip_USF"/>
    <property type="match status" value="1"/>
</dbReference>
<dbReference type="SMART" id="SM00353">
    <property type="entry name" value="HLH"/>
    <property type="match status" value="1"/>
</dbReference>
<keyword evidence="8" id="KW-1185">Reference proteome</keyword>
<feature type="domain" description="BHLH" evidence="6">
    <location>
        <begin position="38"/>
        <end position="93"/>
    </location>
</feature>
<comment type="subcellular location">
    <subcellularLocation>
        <location evidence="1">Nucleus</location>
    </subcellularLocation>
</comment>
<keyword evidence="5" id="KW-0175">Coiled coil</keyword>
<evidence type="ECO:0000313" key="7">
    <source>
        <dbReference type="EMBL" id="KAJ6223827.1"/>
    </source>
</evidence>
<dbReference type="AlphaFoldDB" id="A0A9Q0MG01"/>
<proteinExistence type="predicted"/>
<gene>
    <name evidence="7" type="ORF">RDWZM_002372</name>
</gene>
<evidence type="ECO:0000259" key="6">
    <source>
        <dbReference type="PROSITE" id="PS50888"/>
    </source>
</evidence>
<sequence length="142" mass="16967">MPNNREVLSQNSPIYIKSDSMEDWNQVEHTGKTVIDQKRRLMHKEIERRRRDKINDWIFELSKQVPDCASDRTKQGQSKGGILAKTAKYIEELRHENEKINIVRKENENLTKELERLRQQFINVEAENKRLQSLLKDHDIPF</sequence>